<dbReference type="Proteomes" id="UP001157502">
    <property type="component" value="Chromosome 13"/>
</dbReference>
<evidence type="ECO:0000313" key="2">
    <source>
        <dbReference type="Proteomes" id="UP001157502"/>
    </source>
</evidence>
<evidence type="ECO:0000313" key="1">
    <source>
        <dbReference type="EMBL" id="KAJ8002767.1"/>
    </source>
</evidence>
<name>A0ACC2GGU9_DALPE</name>
<organism evidence="1 2">
    <name type="scientific">Dallia pectoralis</name>
    <name type="common">Alaska blackfish</name>
    <dbReference type="NCBI Taxonomy" id="75939"/>
    <lineage>
        <taxon>Eukaryota</taxon>
        <taxon>Metazoa</taxon>
        <taxon>Chordata</taxon>
        <taxon>Craniata</taxon>
        <taxon>Vertebrata</taxon>
        <taxon>Euteleostomi</taxon>
        <taxon>Actinopterygii</taxon>
        <taxon>Neopterygii</taxon>
        <taxon>Teleostei</taxon>
        <taxon>Protacanthopterygii</taxon>
        <taxon>Esociformes</taxon>
        <taxon>Umbridae</taxon>
        <taxon>Dallia</taxon>
    </lineage>
</organism>
<dbReference type="EMBL" id="CM055740">
    <property type="protein sequence ID" value="KAJ8002767.1"/>
    <property type="molecule type" value="Genomic_DNA"/>
</dbReference>
<protein>
    <submittedName>
        <fullName evidence="1">Uncharacterized protein</fullName>
    </submittedName>
</protein>
<proteinExistence type="predicted"/>
<sequence>MPGQVSTSRLSSDSPGPCPHGPDTSARSAGIAGIVPPVRPRSCNSSGSAVVEEERRIDKRPPPTLCWCSGPCSSCLTPRGVSRPSTQLTQPQIRGLTKHLTSTLPLVRVDLRVRLERHHATSLRGGSPPQQSLKASYITSPPLLSSAHASECDCHEVAAGKGTEGPSECRRGGDVAPSHPERSNPTPRGQWDCSPKIVPSFTEASCLYPGDAIFLACYQKGIPAAIYLHTENLCICIGADTQGRLSRGSSLSTCRRRRRRRRLFSRAVELWFSS</sequence>
<gene>
    <name evidence="1" type="ORF">DPEC_G00162360</name>
</gene>
<accession>A0ACC2GGU9</accession>
<reference evidence="1" key="1">
    <citation type="submission" date="2021-05" db="EMBL/GenBank/DDBJ databases">
        <authorList>
            <person name="Pan Q."/>
            <person name="Jouanno E."/>
            <person name="Zahm M."/>
            <person name="Klopp C."/>
            <person name="Cabau C."/>
            <person name="Louis A."/>
            <person name="Berthelot C."/>
            <person name="Parey E."/>
            <person name="Roest Crollius H."/>
            <person name="Montfort J."/>
            <person name="Robinson-Rechavi M."/>
            <person name="Bouchez O."/>
            <person name="Lampietro C."/>
            <person name="Lopez Roques C."/>
            <person name="Donnadieu C."/>
            <person name="Postlethwait J."/>
            <person name="Bobe J."/>
            <person name="Dillon D."/>
            <person name="Chandos A."/>
            <person name="von Hippel F."/>
            <person name="Guiguen Y."/>
        </authorList>
    </citation>
    <scope>NUCLEOTIDE SEQUENCE</scope>
    <source>
        <strain evidence="1">YG-Jan2019</strain>
    </source>
</reference>
<keyword evidence="2" id="KW-1185">Reference proteome</keyword>
<comment type="caution">
    <text evidence="1">The sequence shown here is derived from an EMBL/GenBank/DDBJ whole genome shotgun (WGS) entry which is preliminary data.</text>
</comment>